<keyword evidence="2" id="KW-0966">Cell projection</keyword>
<keyword evidence="1" id="KW-1005">Bacterial flagellum biogenesis</keyword>
<name>A0ABW3HK76_9BACL</name>
<dbReference type="EMBL" id="JBHTJZ010000002">
    <property type="protein sequence ID" value="MFD0957911.1"/>
    <property type="molecule type" value="Genomic_DNA"/>
</dbReference>
<keyword evidence="3" id="KW-1185">Reference proteome</keyword>
<protein>
    <submittedName>
        <fullName evidence="2">Flagellar protein FlgN</fullName>
    </submittedName>
</protein>
<comment type="caution">
    <text evidence="2">The sequence shown here is derived from an EMBL/GenBank/DDBJ whole genome shotgun (WGS) entry which is preliminary data.</text>
</comment>
<evidence type="ECO:0000313" key="3">
    <source>
        <dbReference type="Proteomes" id="UP001596989"/>
    </source>
</evidence>
<dbReference type="Gene3D" id="1.20.58.300">
    <property type="entry name" value="FlgN-like"/>
    <property type="match status" value="1"/>
</dbReference>
<accession>A0ABW3HK76</accession>
<reference evidence="3" key="1">
    <citation type="journal article" date="2019" name="Int. J. Syst. Evol. Microbiol.">
        <title>The Global Catalogue of Microorganisms (GCM) 10K type strain sequencing project: providing services to taxonomists for standard genome sequencing and annotation.</title>
        <authorList>
            <consortium name="The Broad Institute Genomics Platform"/>
            <consortium name="The Broad Institute Genome Sequencing Center for Infectious Disease"/>
            <person name="Wu L."/>
            <person name="Ma J."/>
        </authorList>
    </citation>
    <scope>NUCLEOTIDE SEQUENCE [LARGE SCALE GENOMIC DNA]</scope>
    <source>
        <strain evidence="3">CCUG 59129</strain>
    </source>
</reference>
<dbReference type="InterPro" id="IPR036679">
    <property type="entry name" value="FlgN-like_sf"/>
</dbReference>
<dbReference type="Pfam" id="PF05130">
    <property type="entry name" value="FlgN"/>
    <property type="match status" value="1"/>
</dbReference>
<gene>
    <name evidence="2" type="ORF">ACFQ2I_00695</name>
</gene>
<keyword evidence="2" id="KW-0969">Cilium</keyword>
<evidence type="ECO:0000256" key="1">
    <source>
        <dbReference type="ARBA" id="ARBA00022795"/>
    </source>
</evidence>
<proteinExistence type="predicted"/>
<keyword evidence="2" id="KW-0282">Flagellum</keyword>
<organism evidence="2 3">
    <name type="scientific">Paenibacillus chungangensis</name>
    <dbReference type="NCBI Taxonomy" id="696535"/>
    <lineage>
        <taxon>Bacteria</taxon>
        <taxon>Bacillati</taxon>
        <taxon>Bacillota</taxon>
        <taxon>Bacilli</taxon>
        <taxon>Bacillales</taxon>
        <taxon>Paenibacillaceae</taxon>
        <taxon>Paenibacillus</taxon>
    </lineage>
</organism>
<dbReference type="SUPFAM" id="SSF140566">
    <property type="entry name" value="FlgN-like"/>
    <property type="match status" value="1"/>
</dbReference>
<evidence type="ECO:0000313" key="2">
    <source>
        <dbReference type="EMBL" id="MFD0957911.1"/>
    </source>
</evidence>
<dbReference type="RefSeq" id="WP_377561520.1">
    <property type="nucleotide sequence ID" value="NZ_JBHTJZ010000002.1"/>
</dbReference>
<sequence>MSIAAIVTIMEQQLALYEKLLVIEEDKKRMIMGNEVVQLNVLTQKERLLVAKTEELETQRLLETARYFKNIGFRNRSGLLSDLIKSVHVPLEKQQLIQLYEQLTGILAKLKHVNEANQLLIQQSLDFINFSIGLMVEDPNEDVVYKHPMNQLNGSKRMTMFDSRA</sequence>
<dbReference type="InterPro" id="IPR007809">
    <property type="entry name" value="FlgN-like"/>
</dbReference>
<dbReference type="Proteomes" id="UP001596989">
    <property type="component" value="Unassembled WGS sequence"/>
</dbReference>